<dbReference type="PANTHER" id="PTHR45586">
    <property type="entry name" value="TPR REPEAT-CONTAINING PROTEIN PA4667"/>
    <property type="match status" value="1"/>
</dbReference>
<sequence>MNEKAVSLYNSCKYFTLIEMYENNPNIFKDISTLNLVVISYIKTSNIFQARKMMLNLLQSYNKHYVDIFIDVNNLFECNEIKINNIKSAISTFDSLKFHYEACKLLKELNMSDLLVEFAIQSLNIFPEDRKLQIYLANGFRCIGEYSKSIKLFEKLLSNGEKSKAIRHNYALSLRLIGDPFKALSIYLGLEKEGLRSFILFHNIGNAYYDIQEFAKAKKYFEISIYLNPYYAESHEALNFLIWETGDYNNYLNSYQKLFTNGVNSIELLVSYAKCLKLIGSYTEAHKILSTIDINSISLEGAKSLVECLQKLDSLNSAYKYCCKFLELFPDNSDIIIEFCKLSLLRKQPSIDITDKLESILLAEPKNQFARAYLSISQLYNPGKLPTQFKKEELIYVDKIFTKNSDLHVGIKKELLALNISSVQPLNQTLVNGTQTKGDLFPAKSSSLKKLEDLISASVLTYIKNKKELYHKTTNIYLLENFRFAGSWSVSLNDRGFHSQHIHPDGILSGVVYIDLPEISEDEGGLLFGRSNLDEKIKSDELKVTPVVGEIVLFPSYFWHGTVPFVSKTKRVTVAFDILVDNKN</sequence>
<reference evidence="4 5" key="1">
    <citation type="submission" date="2018-01" db="EMBL/GenBank/DDBJ databases">
        <title>Co-occurrence of chitin degradation, pigmentation and bioactivity in marine Pseudoalteromonas.</title>
        <authorList>
            <person name="Paulsen S."/>
            <person name="Gram L."/>
            <person name="Machado H."/>
        </authorList>
    </citation>
    <scope>NUCLEOTIDE SEQUENCE [LARGE SCALE GENOMIC DNA]</scope>
    <source>
        <strain evidence="4 5">S3898</strain>
    </source>
</reference>
<dbReference type="RefSeq" id="WP_130253932.1">
    <property type="nucleotide sequence ID" value="NZ_PPSX01000009.1"/>
</dbReference>
<keyword evidence="2 3" id="KW-0802">TPR repeat</keyword>
<evidence type="ECO:0000313" key="4">
    <source>
        <dbReference type="EMBL" id="RZQ54765.1"/>
    </source>
</evidence>
<proteinExistence type="predicted"/>
<gene>
    <name evidence="4" type="ORF">C1E23_01775</name>
</gene>
<dbReference type="Pfam" id="PF13759">
    <property type="entry name" value="2OG-FeII_Oxy_5"/>
    <property type="match status" value="1"/>
</dbReference>
<dbReference type="SMART" id="SM00028">
    <property type="entry name" value="TPR"/>
    <property type="match status" value="3"/>
</dbReference>
<dbReference type="InterPro" id="IPR012668">
    <property type="entry name" value="CHP02466"/>
</dbReference>
<dbReference type="AlphaFoldDB" id="A0A4Q7ISF1"/>
<dbReference type="Gene3D" id="2.60.120.620">
    <property type="entry name" value="q2cbj1_9rhob like domain"/>
    <property type="match status" value="1"/>
</dbReference>
<comment type="caution">
    <text evidence="4">The sequence shown here is derived from an EMBL/GenBank/DDBJ whole genome shotgun (WGS) entry which is preliminary data.</text>
</comment>
<keyword evidence="1" id="KW-0677">Repeat</keyword>
<evidence type="ECO:0000256" key="2">
    <source>
        <dbReference type="ARBA" id="ARBA00022803"/>
    </source>
</evidence>
<protein>
    <submittedName>
        <fullName evidence="4">Uncharacterized protein</fullName>
    </submittedName>
</protein>
<evidence type="ECO:0000313" key="5">
    <source>
        <dbReference type="Proteomes" id="UP000291338"/>
    </source>
</evidence>
<dbReference type="PANTHER" id="PTHR45586:SF1">
    <property type="entry name" value="LIPOPOLYSACCHARIDE ASSEMBLY PROTEIN B"/>
    <property type="match status" value="1"/>
</dbReference>
<dbReference type="Gene3D" id="1.25.40.10">
    <property type="entry name" value="Tetratricopeptide repeat domain"/>
    <property type="match status" value="1"/>
</dbReference>
<dbReference type="Proteomes" id="UP000291338">
    <property type="component" value="Unassembled WGS sequence"/>
</dbReference>
<evidence type="ECO:0000256" key="1">
    <source>
        <dbReference type="ARBA" id="ARBA00022737"/>
    </source>
</evidence>
<dbReference type="EMBL" id="PPSX01000009">
    <property type="protein sequence ID" value="RZQ54765.1"/>
    <property type="molecule type" value="Genomic_DNA"/>
</dbReference>
<name>A0A4Q7ISF1_9GAMM</name>
<dbReference type="InterPro" id="IPR051012">
    <property type="entry name" value="CellSynth/LPSAsmb/PSIAsmb"/>
</dbReference>
<feature type="repeat" description="TPR" evidence="3">
    <location>
        <begin position="198"/>
        <end position="231"/>
    </location>
</feature>
<dbReference type="InterPro" id="IPR019734">
    <property type="entry name" value="TPR_rpt"/>
</dbReference>
<accession>A0A4Q7ISF1</accession>
<evidence type="ECO:0000256" key="3">
    <source>
        <dbReference type="PROSITE-ProRule" id="PRU00339"/>
    </source>
</evidence>
<dbReference type="InterPro" id="IPR011990">
    <property type="entry name" value="TPR-like_helical_dom_sf"/>
</dbReference>
<dbReference type="SUPFAM" id="SSF81901">
    <property type="entry name" value="HCP-like"/>
    <property type="match status" value="1"/>
</dbReference>
<dbReference type="PROSITE" id="PS50005">
    <property type="entry name" value="TPR"/>
    <property type="match status" value="1"/>
</dbReference>
<organism evidence="4 5">
    <name type="scientific">Pseudoalteromonas phenolica</name>
    <dbReference type="NCBI Taxonomy" id="161398"/>
    <lineage>
        <taxon>Bacteria</taxon>
        <taxon>Pseudomonadati</taxon>
        <taxon>Pseudomonadota</taxon>
        <taxon>Gammaproteobacteria</taxon>
        <taxon>Alteromonadales</taxon>
        <taxon>Pseudoalteromonadaceae</taxon>
        <taxon>Pseudoalteromonas</taxon>
    </lineage>
</organism>